<dbReference type="AlphaFoldDB" id="A0A5J4U3J8"/>
<dbReference type="Proteomes" id="UP000324800">
    <property type="component" value="Unassembled WGS sequence"/>
</dbReference>
<protein>
    <submittedName>
        <fullName evidence="1">Uncharacterized protein</fullName>
    </submittedName>
</protein>
<dbReference type="OrthoDB" id="10500762at2759"/>
<organism evidence="1 2">
    <name type="scientific">Streblomastix strix</name>
    <dbReference type="NCBI Taxonomy" id="222440"/>
    <lineage>
        <taxon>Eukaryota</taxon>
        <taxon>Metamonada</taxon>
        <taxon>Preaxostyla</taxon>
        <taxon>Oxymonadida</taxon>
        <taxon>Streblomastigidae</taxon>
        <taxon>Streblomastix</taxon>
    </lineage>
</organism>
<feature type="non-terminal residue" evidence="1">
    <location>
        <position position="1"/>
    </location>
</feature>
<sequence length="110" mass="12863">NPTISMAKYYTMNKDELLGNSQQKLMDIDLMFRNWSLTFKYYKYFKQLGSTDDLVTELHAEPLTESGLKNLVFDIKPVTTSIKNYVITQVKTNMAVYKATDAYLNRVRQF</sequence>
<evidence type="ECO:0000313" key="2">
    <source>
        <dbReference type="Proteomes" id="UP000324800"/>
    </source>
</evidence>
<evidence type="ECO:0000313" key="1">
    <source>
        <dbReference type="EMBL" id="KAA6364581.1"/>
    </source>
</evidence>
<proteinExistence type="predicted"/>
<comment type="caution">
    <text evidence="1">The sequence shown here is derived from an EMBL/GenBank/DDBJ whole genome shotgun (WGS) entry which is preliminary data.</text>
</comment>
<dbReference type="EMBL" id="SNRW01021477">
    <property type="protein sequence ID" value="KAA6364581.1"/>
    <property type="molecule type" value="Genomic_DNA"/>
</dbReference>
<reference evidence="1 2" key="1">
    <citation type="submission" date="2019-03" db="EMBL/GenBank/DDBJ databases">
        <title>Single cell metagenomics reveals metabolic interactions within the superorganism composed of flagellate Streblomastix strix and complex community of Bacteroidetes bacteria on its surface.</title>
        <authorList>
            <person name="Treitli S.C."/>
            <person name="Kolisko M."/>
            <person name="Husnik F."/>
            <person name="Keeling P."/>
            <person name="Hampl V."/>
        </authorList>
    </citation>
    <scope>NUCLEOTIDE SEQUENCE [LARGE SCALE GENOMIC DNA]</scope>
    <source>
        <strain evidence="1">ST1C</strain>
    </source>
</reference>
<accession>A0A5J4U3J8</accession>
<name>A0A5J4U3J8_9EUKA</name>
<gene>
    <name evidence="1" type="ORF">EZS28_039891</name>
</gene>